<evidence type="ECO:0000313" key="2">
    <source>
        <dbReference type="EMBL" id="GMM54392.1"/>
    </source>
</evidence>
<keyword evidence="3" id="KW-1185">Reference proteome</keyword>
<dbReference type="PANTHER" id="PTHR12658">
    <property type="entry name" value="BETA-TUBULIN COFACTOR D"/>
    <property type="match status" value="1"/>
</dbReference>
<dbReference type="GO" id="GO:0007023">
    <property type="term" value="P:post-chaperonin tubulin folding pathway"/>
    <property type="evidence" value="ECO:0007669"/>
    <property type="project" value="InterPro"/>
</dbReference>
<reference evidence="2 3" key="1">
    <citation type="journal article" date="2023" name="Elife">
        <title>Identification of key yeast species and microbe-microbe interactions impacting larval growth of Drosophila in the wild.</title>
        <authorList>
            <person name="Mure A."/>
            <person name="Sugiura Y."/>
            <person name="Maeda R."/>
            <person name="Honda K."/>
            <person name="Sakurai N."/>
            <person name="Takahashi Y."/>
            <person name="Watada M."/>
            <person name="Katoh T."/>
            <person name="Gotoh A."/>
            <person name="Gotoh Y."/>
            <person name="Taniguchi I."/>
            <person name="Nakamura K."/>
            <person name="Hayashi T."/>
            <person name="Katayama T."/>
            <person name="Uemura T."/>
            <person name="Hattori Y."/>
        </authorList>
    </citation>
    <scope>NUCLEOTIDE SEQUENCE [LARGE SCALE GENOMIC DNA]</scope>
    <source>
        <strain evidence="2 3">KH-74</strain>
    </source>
</reference>
<protein>
    <submittedName>
        <fullName evidence="2">Cin1 protein</fullName>
    </submittedName>
</protein>
<gene>
    <name evidence="2" type="ORF">DAKH74_010080</name>
</gene>
<dbReference type="InterPro" id="IPR058033">
    <property type="entry name" value="ARM_TBCD_2nd"/>
</dbReference>
<dbReference type="GO" id="GO:0005096">
    <property type="term" value="F:GTPase activator activity"/>
    <property type="evidence" value="ECO:0007669"/>
    <property type="project" value="InterPro"/>
</dbReference>
<dbReference type="PANTHER" id="PTHR12658:SF0">
    <property type="entry name" value="TUBULIN-SPECIFIC CHAPERONE D"/>
    <property type="match status" value="1"/>
</dbReference>
<dbReference type="InterPro" id="IPR033162">
    <property type="entry name" value="TBCD"/>
</dbReference>
<dbReference type="AlphaFoldDB" id="A0AAV5RSW9"/>
<dbReference type="GO" id="GO:0000226">
    <property type="term" value="P:microtubule cytoskeleton organization"/>
    <property type="evidence" value="ECO:0007669"/>
    <property type="project" value="TreeGrafter"/>
</dbReference>
<evidence type="ECO:0000259" key="1">
    <source>
        <dbReference type="Pfam" id="PF25767"/>
    </source>
</evidence>
<dbReference type="EMBL" id="BTGD01000002">
    <property type="protein sequence ID" value="GMM54392.1"/>
    <property type="molecule type" value="Genomic_DNA"/>
</dbReference>
<feature type="domain" description="Tubulin-folding cofactor D ARM repeats" evidence="1">
    <location>
        <begin position="272"/>
        <end position="467"/>
    </location>
</feature>
<dbReference type="Pfam" id="PF25767">
    <property type="entry name" value="ARM_TBCD_2nd"/>
    <property type="match status" value="1"/>
</dbReference>
<dbReference type="GO" id="GO:0007021">
    <property type="term" value="P:tubulin complex assembly"/>
    <property type="evidence" value="ECO:0007669"/>
    <property type="project" value="InterPro"/>
</dbReference>
<dbReference type="GO" id="GO:0048487">
    <property type="term" value="F:beta-tubulin binding"/>
    <property type="evidence" value="ECO:0007669"/>
    <property type="project" value="InterPro"/>
</dbReference>
<dbReference type="Pfam" id="PF23579">
    <property type="entry name" value="ARM_TBCD"/>
    <property type="match status" value="1"/>
</dbReference>
<name>A0AAV5RSW9_MAUHU</name>
<proteinExistence type="predicted"/>
<sequence>MASAQDVTHEIKNDLILITSKKCTEGEDIGIISQRLIGNIEKFEEDSSILGRVLPGFVTILTDASGKLLTQPALDGNGLLDCFSRVYYTFDKVFGWKKVVTLLKVDLDILHVIIESLQQVESHSWYVDYFLLSWLYVILLSPFHFEKGNVDKHVLQLLDTRGFTKNNLYSGLVSNIIAEVCYKNKSLLKLPIGESLSTAQLLSLNYFLKRIISNNLAAADTSFLNENKTYLEYTISEIQIRWSNGDVSDDEQFALCMTKIMPKFFYVELYYENWSELEHIISWYLLNLDSQFTEVRYAHAHSFKKVVAIIATYMDVAIAAQLTERIITDTLALINHRDHMDVDKFHSYLILIAEFMDHVINYLPAKYIRKIVVDILPIAFNFQVVNHLNLVSQKGNQIKDTANFVCWSLVRNRRLQSLIRKDSDICQSIFPKIFVPLLVNSLFDKDFIVRKSSNAALQEFLGRISVFGSDPGLILENTVVMKLLELKYSDLNISYRDNLTLLTEIFENNERWLSDVLQWFVEFNIMKNLDLKMVKLSINTIGTFLNNSKKDNVNDIVSNLIAKTNNTQNVSPLDNARLLYLCVNVEATLGLNETELYVLGENVRNSRFNSSRGNEEYFKDLTILAYWNFCMYSGERQILFDMRNIDFLFDKVVRGLPTKETSDWFFDISCVFNSIVHMISNNDNRLYFDSDSSVVRFWNLFNRFLNFNNELVCSSVPMLQSNDFIRKIYVHRETLTCQAKAAILSTINNDKTGDIISKIFSDESCSLSSKFTELLRFFLQDHTITDQGDVGRLVRYQACLLLQKHIGRFDDKERHGLCLEILFLLAEPSQEISNVCLGILQQEVFKKVEIDQQDSCHDLKILKMKDLYLGQCNLSILKLKESNVTYWKHFALRAGAIHSTDAQIQMAVDSFVEWYRGKSESIDDQVKIFHELVIAIPSASVIVQEKKESGTSNSVKDTVTLLNFISRVISTRVHLHTSNWDGILAKIHNLLILKGSEILRSTIVRFLPHLAAAFITVTEDNIIFDYVNRIISELVGVMGRLGNSDNIPMRTMIIRGLVQIYLECGKQGDINRLTPLTRSSIFEEPLEPTNYYIDI</sequence>
<comment type="caution">
    <text evidence="2">The sequence shown here is derived from an EMBL/GenBank/DDBJ whole genome shotgun (WGS) entry which is preliminary data.</text>
</comment>
<accession>A0AAV5RSW9</accession>
<organism evidence="2 3">
    <name type="scientific">Maudiozyma humilis</name>
    <name type="common">Sour dough yeast</name>
    <name type="synonym">Kazachstania humilis</name>
    <dbReference type="NCBI Taxonomy" id="51915"/>
    <lineage>
        <taxon>Eukaryota</taxon>
        <taxon>Fungi</taxon>
        <taxon>Dikarya</taxon>
        <taxon>Ascomycota</taxon>
        <taxon>Saccharomycotina</taxon>
        <taxon>Saccharomycetes</taxon>
        <taxon>Saccharomycetales</taxon>
        <taxon>Saccharomycetaceae</taxon>
        <taxon>Maudiozyma</taxon>
    </lineage>
</organism>
<dbReference type="Proteomes" id="UP001377567">
    <property type="component" value="Unassembled WGS sequence"/>
</dbReference>
<evidence type="ECO:0000313" key="3">
    <source>
        <dbReference type="Proteomes" id="UP001377567"/>
    </source>
</evidence>